<dbReference type="OrthoDB" id="2462431at2759"/>
<feature type="region of interest" description="Disordered" evidence="1">
    <location>
        <begin position="133"/>
        <end position="203"/>
    </location>
</feature>
<evidence type="ECO:0000313" key="2">
    <source>
        <dbReference type="EMBL" id="EXX63685.1"/>
    </source>
</evidence>
<sequence>MESVRTLIKIAENSFQTKVYEQEIYLVQVYQSFINYFESLASSFFTGRDTEVQRRIIQNNFGLNDEEINSWEGRASRYKMTPESFTFFLHIAMLSASEGLTAAEAQIRKCDETLSGALQQEISRREEAERLMELIPGSYKKSKSRKSKKSKKSKKKISKSQLDSSHHSESEGFDDDVITFEPRGEVDSDDQMDDDRDLNIDRSISKTNVDQNRMIAESSGTQPNVDHSLMEIIPVTITPLIIDVTPQPQQVTQQETTMTNLTKSSNKKKKSNKTLIQNVITGHTPTDDDASRVRDILVYDVLVSWTPEDILKELTLWGKTISLQTKPQRKYQTLRLKIELSTFRLAQFEVNEDPVWTTDLGGIPVRWFPARWTLKERKQREKFQATIHKIPDSMTLAALWTDRRPHSFLSAIKGLKGFKIVQTARGERKLLGFFERWVDMRAALENQVIWENYNLSWNRHAPPTQPTRSHGGDANKNRNRTSRSQKTEKTQSNSKNSKKKPEVTTSKKPEEQMKKKDKSRSKSKNKVLAEILDLLRKLV</sequence>
<dbReference type="EMBL" id="JEMT01023817">
    <property type="protein sequence ID" value="EXX63685.1"/>
    <property type="molecule type" value="Genomic_DNA"/>
</dbReference>
<accession>A0A015J9Y6</accession>
<comment type="caution">
    <text evidence="2">The sequence shown here is derived from an EMBL/GenBank/DDBJ whole genome shotgun (WGS) entry which is preliminary data.</text>
</comment>
<gene>
    <name evidence="2" type="ORF">RirG_150040</name>
</gene>
<feature type="compositionally biased region" description="Basic residues" evidence="1">
    <location>
        <begin position="515"/>
        <end position="525"/>
    </location>
</feature>
<name>A0A015J9Y6_RHIIW</name>
<organism evidence="2 3">
    <name type="scientific">Rhizophagus irregularis (strain DAOM 197198w)</name>
    <name type="common">Glomus intraradices</name>
    <dbReference type="NCBI Taxonomy" id="1432141"/>
    <lineage>
        <taxon>Eukaryota</taxon>
        <taxon>Fungi</taxon>
        <taxon>Fungi incertae sedis</taxon>
        <taxon>Mucoromycota</taxon>
        <taxon>Glomeromycotina</taxon>
        <taxon>Glomeromycetes</taxon>
        <taxon>Glomerales</taxon>
        <taxon>Glomeraceae</taxon>
        <taxon>Rhizophagus</taxon>
    </lineage>
</organism>
<dbReference type="AlphaFoldDB" id="A0A015J9Y6"/>
<dbReference type="HOGENOM" id="CLU_037781_0_0_1"/>
<proteinExistence type="predicted"/>
<feature type="compositionally biased region" description="Acidic residues" evidence="1">
    <location>
        <begin position="187"/>
        <end position="196"/>
    </location>
</feature>
<evidence type="ECO:0000256" key="1">
    <source>
        <dbReference type="SAM" id="MobiDB-lite"/>
    </source>
</evidence>
<feature type="compositionally biased region" description="Basic and acidic residues" evidence="1">
    <location>
        <begin position="499"/>
        <end position="514"/>
    </location>
</feature>
<dbReference type="Proteomes" id="UP000022910">
    <property type="component" value="Unassembled WGS sequence"/>
</dbReference>
<keyword evidence="3" id="KW-1185">Reference proteome</keyword>
<reference evidence="2 3" key="1">
    <citation type="submission" date="2014-02" db="EMBL/GenBank/DDBJ databases">
        <title>Single nucleus genome sequencing reveals high similarity among nuclei of an endomycorrhizal fungus.</title>
        <authorList>
            <person name="Lin K."/>
            <person name="Geurts R."/>
            <person name="Zhang Z."/>
            <person name="Limpens E."/>
            <person name="Saunders D.G."/>
            <person name="Mu D."/>
            <person name="Pang E."/>
            <person name="Cao H."/>
            <person name="Cha H."/>
            <person name="Lin T."/>
            <person name="Zhou Q."/>
            <person name="Shang Y."/>
            <person name="Li Y."/>
            <person name="Ivanov S."/>
            <person name="Sharma T."/>
            <person name="Velzen R.V."/>
            <person name="Ruijter N.D."/>
            <person name="Aanen D.K."/>
            <person name="Win J."/>
            <person name="Kamoun S."/>
            <person name="Bisseling T."/>
            <person name="Huang S."/>
        </authorList>
    </citation>
    <scope>NUCLEOTIDE SEQUENCE [LARGE SCALE GENOMIC DNA]</scope>
    <source>
        <strain evidence="3">DAOM197198w</strain>
    </source>
</reference>
<evidence type="ECO:0000313" key="3">
    <source>
        <dbReference type="Proteomes" id="UP000022910"/>
    </source>
</evidence>
<feature type="compositionally biased region" description="Basic residues" evidence="1">
    <location>
        <begin position="140"/>
        <end position="158"/>
    </location>
</feature>
<protein>
    <submittedName>
        <fullName evidence="2">Uncharacterized protein</fullName>
    </submittedName>
</protein>
<feature type="region of interest" description="Disordered" evidence="1">
    <location>
        <begin position="461"/>
        <end position="527"/>
    </location>
</feature>